<organism evidence="1">
    <name type="scientific">Hexamita inflata</name>
    <dbReference type="NCBI Taxonomy" id="28002"/>
    <lineage>
        <taxon>Eukaryota</taxon>
        <taxon>Metamonada</taxon>
        <taxon>Diplomonadida</taxon>
        <taxon>Hexamitidae</taxon>
        <taxon>Hexamitinae</taxon>
        <taxon>Hexamita</taxon>
    </lineage>
</organism>
<keyword evidence="3" id="KW-1185">Reference proteome</keyword>
<reference evidence="1" key="1">
    <citation type="submission" date="2023-06" db="EMBL/GenBank/DDBJ databases">
        <authorList>
            <person name="Kurt Z."/>
        </authorList>
    </citation>
    <scope>NUCLEOTIDE SEQUENCE</scope>
</reference>
<reference evidence="2 3" key="2">
    <citation type="submission" date="2024-07" db="EMBL/GenBank/DDBJ databases">
        <authorList>
            <person name="Akdeniz Z."/>
        </authorList>
    </citation>
    <scope>NUCLEOTIDE SEQUENCE [LARGE SCALE GENOMIC DNA]</scope>
</reference>
<evidence type="ECO:0000313" key="3">
    <source>
        <dbReference type="Proteomes" id="UP001642409"/>
    </source>
</evidence>
<dbReference type="AlphaFoldDB" id="A0AA86RF16"/>
<dbReference type="EMBL" id="CAXDID020000296">
    <property type="protein sequence ID" value="CAL6072684.1"/>
    <property type="molecule type" value="Genomic_DNA"/>
</dbReference>
<name>A0AA86RF16_9EUKA</name>
<dbReference type="EMBL" id="CATOUU010001116">
    <property type="protein sequence ID" value="CAI9972921.1"/>
    <property type="molecule type" value="Genomic_DNA"/>
</dbReference>
<evidence type="ECO:0000313" key="1">
    <source>
        <dbReference type="EMBL" id="CAI9972921.1"/>
    </source>
</evidence>
<protein>
    <submittedName>
        <fullName evidence="2">Hypothetical_protein</fullName>
    </submittedName>
</protein>
<dbReference type="Proteomes" id="UP001642409">
    <property type="component" value="Unassembled WGS sequence"/>
</dbReference>
<sequence>MLLQCDAQTQTKYVFGDEHAVYEVVNYQCIAHMHKVSSVEVKIIGLRRIRTNKFQVMSLAPQPLGYEAAQYSLSFVEVLQIYLISIIFCCALSDSCITCKCADCTELQQLPYNISITSTHLYNQM</sequence>
<proteinExistence type="predicted"/>
<accession>A0AA86RF16</accession>
<comment type="caution">
    <text evidence="1">The sequence shown here is derived from an EMBL/GenBank/DDBJ whole genome shotgun (WGS) entry which is preliminary data.</text>
</comment>
<evidence type="ECO:0000313" key="2">
    <source>
        <dbReference type="EMBL" id="CAL6072684.1"/>
    </source>
</evidence>
<gene>
    <name evidence="2" type="ORF">HINF_LOCUS55744</name>
    <name evidence="1" type="ORF">HINF_LOCUS60566</name>
</gene>